<dbReference type="OrthoDB" id="4426448at2"/>
<evidence type="ECO:0000313" key="5">
    <source>
        <dbReference type="Proteomes" id="UP000260925"/>
    </source>
</evidence>
<dbReference type="EMBL" id="DMDD01000124">
    <property type="protein sequence ID" value="HAF72412.1"/>
    <property type="molecule type" value="Genomic_DNA"/>
</dbReference>
<evidence type="ECO:0000313" key="2">
    <source>
        <dbReference type="EMBL" id="GEC85280.1"/>
    </source>
</evidence>
<reference evidence="3 5" key="3">
    <citation type="journal article" date="2018" name="Nat. Biotechnol.">
        <title>A standardized bacterial taxonomy based on genome phylogeny substantially revises the tree of life.</title>
        <authorList>
            <person name="Parks D.H."/>
            <person name="Chuvochina M."/>
            <person name="Waite D.W."/>
            <person name="Rinke C."/>
            <person name="Skarshewski A."/>
            <person name="Chaumeil P.A."/>
            <person name="Hugenholtz P."/>
        </authorList>
    </citation>
    <scope>NUCLEOTIDE SEQUENCE [LARGE SCALE GENOMIC DNA]</scope>
    <source>
        <strain evidence="3">UBA9851</strain>
    </source>
</reference>
<organism evidence="1 4">
    <name type="scientific">Corynebacterium variabile</name>
    <dbReference type="NCBI Taxonomy" id="1727"/>
    <lineage>
        <taxon>Bacteria</taxon>
        <taxon>Bacillati</taxon>
        <taxon>Actinomycetota</taxon>
        <taxon>Actinomycetes</taxon>
        <taxon>Mycobacteriales</taxon>
        <taxon>Corynebacteriaceae</taxon>
        <taxon>Corynebacterium</taxon>
    </lineage>
</organism>
<sequence>MNLKETTYWASDLLPGEPTTTTRRVVQGFPEFTVAEVNIGGPGDPDDPTAPVETVAMTLDAARIEPGLVTEDGADLRVEFVTVTTRHSRAAADLVTAAATMIAQDPHQRSPQPGLLLPDLGWHVDESMTAKHGLLIPPFLWEDGVPHVHEVDFGGRHGGGTSQDWTHPGRMTVVAQLVMLTDGEYSAATSQGLGVVQQQLLDAGTDLNDVWR</sequence>
<dbReference type="OMA" id="PRIWGPE"/>
<dbReference type="AlphaFoldDB" id="A0A0X2NK31"/>
<protein>
    <recommendedName>
        <fullName evidence="7">Suppressor of fused-like domain-containing protein</fullName>
    </recommendedName>
</protein>
<accession>A0A0X2NK31</accession>
<dbReference type="EMBL" id="BJNT01000004">
    <property type="protein sequence ID" value="GEC85280.1"/>
    <property type="molecule type" value="Genomic_DNA"/>
</dbReference>
<evidence type="ECO:0000313" key="1">
    <source>
        <dbReference type="EMBL" id="CUU65109.1"/>
    </source>
</evidence>
<dbReference type="RefSeq" id="WP_014011020.1">
    <property type="nucleotide sequence ID" value="NZ_BJNT01000004.1"/>
</dbReference>
<dbReference type="EMBL" id="FAUH01000002">
    <property type="protein sequence ID" value="CUU65109.1"/>
    <property type="molecule type" value="Genomic_DNA"/>
</dbReference>
<evidence type="ECO:0000313" key="3">
    <source>
        <dbReference type="EMBL" id="HAF72412.1"/>
    </source>
</evidence>
<keyword evidence="4" id="KW-1185">Reference proteome</keyword>
<evidence type="ECO:0008006" key="7">
    <source>
        <dbReference type="Google" id="ProtNLM"/>
    </source>
</evidence>
<name>A0A0X2NK31_9CORY</name>
<dbReference type="Proteomes" id="UP000182498">
    <property type="component" value="Unassembled WGS sequence"/>
</dbReference>
<reference evidence="1" key="1">
    <citation type="submission" date="2015-11" db="EMBL/GenBank/DDBJ databases">
        <authorList>
            <person name="Zhang Y."/>
            <person name="Guo Z."/>
        </authorList>
    </citation>
    <scope>NUCLEOTIDE SEQUENCE [LARGE SCALE GENOMIC DNA]</scope>
    <source>
        <strain evidence="1">Mu292</strain>
    </source>
</reference>
<reference evidence="4" key="2">
    <citation type="submission" date="2015-11" db="EMBL/GenBank/DDBJ databases">
        <authorList>
            <person name="Dugat-Bony E."/>
        </authorList>
    </citation>
    <scope>NUCLEOTIDE SEQUENCE [LARGE SCALE GENOMIC DNA]</scope>
    <source>
        <strain evidence="4">Mu292</strain>
    </source>
</reference>
<reference evidence="2 6" key="4">
    <citation type="submission" date="2019-06" db="EMBL/GenBank/DDBJ databases">
        <title>Whole genome shotgun sequence of Corynebacterium variabile NBRC 15286.</title>
        <authorList>
            <person name="Hosoyama A."/>
            <person name="Uohara A."/>
            <person name="Ohji S."/>
            <person name="Ichikawa N."/>
        </authorList>
    </citation>
    <scope>NUCLEOTIDE SEQUENCE [LARGE SCALE GENOMIC DNA]</scope>
    <source>
        <strain evidence="2 6">NBRC 15286</strain>
    </source>
</reference>
<dbReference type="Proteomes" id="UP000319986">
    <property type="component" value="Unassembled WGS sequence"/>
</dbReference>
<gene>
    <name evidence="2" type="ORF">CVA01_05940</name>
    <name evidence="1" type="ORF">CVAR292_00424</name>
    <name evidence="3" type="ORF">DCL06_05410</name>
</gene>
<evidence type="ECO:0000313" key="6">
    <source>
        <dbReference type="Proteomes" id="UP000319986"/>
    </source>
</evidence>
<dbReference type="Proteomes" id="UP000260925">
    <property type="component" value="Unassembled WGS sequence"/>
</dbReference>
<dbReference type="GeneID" id="82886755"/>
<proteinExistence type="predicted"/>
<evidence type="ECO:0000313" key="4">
    <source>
        <dbReference type="Proteomes" id="UP000182498"/>
    </source>
</evidence>